<evidence type="ECO:0000256" key="1">
    <source>
        <dbReference type="SAM" id="Phobius"/>
    </source>
</evidence>
<dbReference type="RefSeq" id="WP_377467548.1">
    <property type="nucleotide sequence ID" value="NZ_JBHLWN010000004.1"/>
</dbReference>
<gene>
    <name evidence="2" type="ORF">ACFFK0_00530</name>
</gene>
<protein>
    <submittedName>
        <fullName evidence="2">Uncharacterized protein</fullName>
    </submittedName>
</protein>
<organism evidence="2 3">
    <name type="scientific">Paenibacillus chartarius</name>
    <dbReference type="NCBI Taxonomy" id="747481"/>
    <lineage>
        <taxon>Bacteria</taxon>
        <taxon>Bacillati</taxon>
        <taxon>Bacillota</taxon>
        <taxon>Bacilli</taxon>
        <taxon>Bacillales</taxon>
        <taxon>Paenibacillaceae</taxon>
        <taxon>Paenibacillus</taxon>
    </lineage>
</organism>
<keyword evidence="1" id="KW-0472">Membrane</keyword>
<feature type="transmembrane region" description="Helical" evidence="1">
    <location>
        <begin position="6"/>
        <end position="22"/>
    </location>
</feature>
<feature type="transmembrane region" description="Helical" evidence="1">
    <location>
        <begin position="52"/>
        <end position="73"/>
    </location>
</feature>
<accession>A0ABV6DE70</accession>
<name>A0ABV6DE70_9BACL</name>
<keyword evidence="3" id="KW-1185">Reference proteome</keyword>
<keyword evidence="1" id="KW-1133">Transmembrane helix</keyword>
<dbReference type="Proteomes" id="UP001589776">
    <property type="component" value="Unassembled WGS sequence"/>
</dbReference>
<comment type="caution">
    <text evidence="2">The sequence shown here is derived from an EMBL/GenBank/DDBJ whole genome shotgun (WGS) entry which is preliminary data.</text>
</comment>
<evidence type="ECO:0000313" key="2">
    <source>
        <dbReference type="EMBL" id="MFC0210942.1"/>
    </source>
</evidence>
<reference evidence="2 3" key="1">
    <citation type="submission" date="2024-09" db="EMBL/GenBank/DDBJ databases">
        <authorList>
            <person name="Sun Q."/>
            <person name="Mori K."/>
        </authorList>
    </citation>
    <scope>NUCLEOTIDE SEQUENCE [LARGE SCALE GENOMIC DNA]</scope>
    <source>
        <strain evidence="2 3">CCM 7759</strain>
    </source>
</reference>
<sequence>MRKPFTLGLTVFGALLCLVHFIGHEYDPIYLLFYSLSVPAWIAPAFGDVTRISTVVIIYLLTIATYTLIGYIIDYSIARIRSGRSAA</sequence>
<evidence type="ECO:0000313" key="3">
    <source>
        <dbReference type="Proteomes" id="UP001589776"/>
    </source>
</evidence>
<keyword evidence="1" id="KW-0812">Transmembrane</keyword>
<dbReference type="EMBL" id="JBHLWN010000004">
    <property type="protein sequence ID" value="MFC0210942.1"/>
    <property type="molecule type" value="Genomic_DNA"/>
</dbReference>
<proteinExistence type="predicted"/>